<feature type="region of interest" description="Disordered" evidence="1">
    <location>
        <begin position="1"/>
        <end position="20"/>
    </location>
</feature>
<keyword evidence="3" id="KW-1185">Reference proteome</keyword>
<accession>A0A811KRX1</accession>
<dbReference type="EMBL" id="CAJFCW020000004">
    <property type="protein sequence ID" value="CAG9112103.1"/>
    <property type="molecule type" value="Genomic_DNA"/>
</dbReference>
<evidence type="ECO:0000256" key="1">
    <source>
        <dbReference type="SAM" id="MobiDB-lite"/>
    </source>
</evidence>
<feature type="region of interest" description="Disordered" evidence="1">
    <location>
        <begin position="96"/>
        <end position="118"/>
    </location>
</feature>
<dbReference type="Proteomes" id="UP000614601">
    <property type="component" value="Unassembled WGS sequence"/>
</dbReference>
<dbReference type="Proteomes" id="UP000783686">
    <property type="component" value="Unassembled WGS sequence"/>
</dbReference>
<dbReference type="EMBL" id="CAJFDH010000004">
    <property type="protein sequence ID" value="CAD5218909.1"/>
    <property type="molecule type" value="Genomic_DNA"/>
</dbReference>
<evidence type="ECO:0000313" key="2">
    <source>
        <dbReference type="EMBL" id="CAD5218909.1"/>
    </source>
</evidence>
<proteinExistence type="predicted"/>
<organism evidence="2 3">
    <name type="scientific">Bursaphelenchus okinawaensis</name>
    <dbReference type="NCBI Taxonomy" id="465554"/>
    <lineage>
        <taxon>Eukaryota</taxon>
        <taxon>Metazoa</taxon>
        <taxon>Ecdysozoa</taxon>
        <taxon>Nematoda</taxon>
        <taxon>Chromadorea</taxon>
        <taxon>Rhabditida</taxon>
        <taxon>Tylenchina</taxon>
        <taxon>Tylenchomorpha</taxon>
        <taxon>Aphelenchoidea</taxon>
        <taxon>Aphelenchoididae</taxon>
        <taxon>Bursaphelenchus</taxon>
    </lineage>
</organism>
<protein>
    <submittedName>
        <fullName evidence="2">Uncharacterized protein</fullName>
    </submittedName>
</protein>
<name>A0A811KRX1_9BILA</name>
<gene>
    <name evidence="2" type="ORF">BOKJ2_LOCUS8119</name>
</gene>
<evidence type="ECO:0000313" key="3">
    <source>
        <dbReference type="Proteomes" id="UP000614601"/>
    </source>
</evidence>
<dbReference type="AlphaFoldDB" id="A0A811KRX1"/>
<sequence length="118" mass="13371">MLSQKSNSNSPKKGSFYTTGQLQRSMFMERARLINGIRTACVAEDLNDETRFEHKGPLMFNIDHFVIRSEMSEEDTTSTAPHVKIGRSGHVIYEIDKKSQNNYKDIPKSPNSDTTESA</sequence>
<feature type="compositionally biased region" description="Polar residues" evidence="1">
    <location>
        <begin position="109"/>
        <end position="118"/>
    </location>
</feature>
<comment type="caution">
    <text evidence="2">The sequence shown here is derived from an EMBL/GenBank/DDBJ whole genome shotgun (WGS) entry which is preliminary data.</text>
</comment>
<reference evidence="2" key="1">
    <citation type="submission" date="2020-09" db="EMBL/GenBank/DDBJ databases">
        <authorList>
            <person name="Kikuchi T."/>
        </authorList>
    </citation>
    <scope>NUCLEOTIDE SEQUENCE</scope>
    <source>
        <strain evidence="2">SH1</strain>
    </source>
</reference>